<proteinExistence type="predicted"/>
<dbReference type="Proteomes" id="UP000734854">
    <property type="component" value="Unassembled WGS sequence"/>
</dbReference>
<evidence type="ECO:0000313" key="1">
    <source>
        <dbReference type="EMBL" id="KAG6513538.1"/>
    </source>
</evidence>
<accession>A0A8J5GXE8</accession>
<name>A0A8J5GXE8_ZINOF</name>
<evidence type="ECO:0000313" key="2">
    <source>
        <dbReference type="Proteomes" id="UP000734854"/>
    </source>
</evidence>
<dbReference type="EMBL" id="JACMSC010000007">
    <property type="protein sequence ID" value="KAG6513538.1"/>
    <property type="molecule type" value="Genomic_DNA"/>
</dbReference>
<reference evidence="1 2" key="1">
    <citation type="submission" date="2020-08" db="EMBL/GenBank/DDBJ databases">
        <title>Plant Genome Project.</title>
        <authorList>
            <person name="Zhang R.-G."/>
        </authorList>
    </citation>
    <scope>NUCLEOTIDE SEQUENCE [LARGE SCALE GENOMIC DNA]</scope>
    <source>
        <tissue evidence="1">Rhizome</tissue>
    </source>
</reference>
<comment type="caution">
    <text evidence="1">The sequence shown here is derived from an EMBL/GenBank/DDBJ whole genome shotgun (WGS) entry which is preliminary data.</text>
</comment>
<sequence length="173" mass="20213">MTIVLKTEKLVYVLEKVLPINIVDDATPDQILAFEKHMTDSELASYIMLVSMSPELQKQHDHMDAYTIIFHLRELFDEQARSERFEITKLLFCSNMHEGSSVVHFVLKMNGYIEHLGSLRFALDHELSIDLILYSLLDSYSQFMKNYQMNHIESTIPELINMIKDVEPSMKKE</sequence>
<organism evidence="1 2">
    <name type="scientific">Zingiber officinale</name>
    <name type="common">Ginger</name>
    <name type="synonym">Amomum zingiber</name>
    <dbReference type="NCBI Taxonomy" id="94328"/>
    <lineage>
        <taxon>Eukaryota</taxon>
        <taxon>Viridiplantae</taxon>
        <taxon>Streptophyta</taxon>
        <taxon>Embryophyta</taxon>
        <taxon>Tracheophyta</taxon>
        <taxon>Spermatophyta</taxon>
        <taxon>Magnoliopsida</taxon>
        <taxon>Liliopsida</taxon>
        <taxon>Zingiberales</taxon>
        <taxon>Zingiberaceae</taxon>
        <taxon>Zingiber</taxon>
    </lineage>
</organism>
<dbReference type="Pfam" id="PF14223">
    <property type="entry name" value="Retrotran_gag_2"/>
    <property type="match status" value="1"/>
</dbReference>
<gene>
    <name evidence="1" type="ORF">ZIOFF_023870</name>
</gene>
<dbReference type="AlphaFoldDB" id="A0A8J5GXE8"/>
<protein>
    <submittedName>
        <fullName evidence="1">Uncharacterized protein</fullName>
    </submittedName>
</protein>
<keyword evidence="2" id="KW-1185">Reference proteome</keyword>